<dbReference type="RefSeq" id="XP_038870034.1">
    <property type="nucleotide sequence ID" value="XM_039014106.1"/>
</dbReference>
<dbReference type="KEGG" id="snh:120063801"/>
<organism evidence="1 2">
    <name type="scientific">Salvelinus namaycush</name>
    <name type="common">Lake trout</name>
    <name type="synonym">Salmo namaycush</name>
    <dbReference type="NCBI Taxonomy" id="8040"/>
    <lineage>
        <taxon>Eukaryota</taxon>
        <taxon>Metazoa</taxon>
        <taxon>Chordata</taxon>
        <taxon>Craniata</taxon>
        <taxon>Vertebrata</taxon>
        <taxon>Euteleostomi</taxon>
        <taxon>Actinopterygii</taxon>
        <taxon>Neopterygii</taxon>
        <taxon>Teleostei</taxon>
        <taxon>Protacanthopterygii</taxon>
        <taxon>Salmoniformes</taxon>
        <taxon>Salmonidae</taxon>
        <taxon>Salmoninae</taxon>
        <taxon>Salvelinus</taxon>
    </lineage>
</organism>
<dbReference type="GeneID" id="120063801"/>
<protein>
    <submittedName>
        <fullName evidence="2">Rhodopsin kinase GRK1-like</fullName>
    </submittedName>
</protein>
<proteinExistence type="predicted"/>
<accession>A0A8U1F5P4</accession>
<name>A0A8U1F5P4_SALNM</name>
<keyword evidence="1" id="KW-1185">Reference proteome</keyword>
<evidence type="ECO:0000313" key="2">
    <source>
        <dbReference type="RefSeq" id="XP_038870034.1"/>
    </source>
</evidence>
<dbReference type="Proteomes" id="UP000808372">
    <property type="component" value="Chromosome 19"/>
</dbReference>
<evidence type="ECO:0000313" key="1">
    <source>
        <dbReference type="Proteomes" id="UP000808372"/>
    </source>
</evidence>
<sequence length="88" mass="9636">MIGMVVYPETFSENGKSICSGLLEKQLDQRLGFKNGACDEIGAHPFSGIHWRRLDAGHPTAATKRLHVRSTLSRPMKFPVQGVDLGTA</sequence>
<dbReference type="Gene3D" id="1.10.510.10">
    <property type="entry name" value="Transferase(Phosphotransferase) domain 1"/>
    <property type="match status" value="1"/>
</dbReference>
<gene>
    <name evidence="2" type="primary">LOC120063801</name>
</gene>
<dbReference type="AlphaFoldDB" id="A0A8U1F5P4"/>
<reference evidence="2" key="1">
    <citation type="submission" date="2025-08" db="UniProtKB">
        <authorList>
            <consortium name="RefSeq"/>
        </authorList>
    </citation>
    <scope>IDENTIFICATION</scope>
    <source>
        <tissue evidence="2">White muscle</tissue>
    </source>
</reference>